<accession>A0A2U3Q8K1</accession>
<dbReference type="Proteomes" id="UP000246085">
    <property type="component" value="Chromosome BRAD3257"/>
</dbReference>
<protein>
    <submittedName>
        <fullName evidence="2">Uncharacterized protein</fullName>
    </submittedName>
</protein>
<name>A0A2U3Q8K1_9BRAD</name>
<dbReference type="AlphaFoldDB" id="A0A2U3Q8K1"/>
<dbReference type="EMBL" id="LS398110">
    <property type="protein sequence ID" value="SPP97717.1"/>
    <property type="molecule type" value="Genomic_DNA"/>
</dbReference>
<proteinExistence type="predicted"/>
<dbReference type="KEGG" id="bvz:BRAD3257_6846"/>
<evidence type="ECO:0000256" key="1">
    <source>
        <dbReference type="SAM" id="MobiDB-lite"/>
    </source>
</evidence>
<gene>
    <name evidence="2" type="ORF">BRAD3257_6846</name>
</gene>
<evidence type="ECO:0000313" key="2">
    <source>
        <dbReference type="EMBL" id="SPP97717.1"/>
    </source>
</evidence>
<evidence type="ECO:0000313" key="3">
    <source>
        <dbReference type="Proteomes" id="UP000246085"/>
    </source>
</evidence>
<sequence>MVASEKILGGQTDGHASLDIIKQHLAILYTSGQEWMGRMKRFAERARPRHLQSETGGARTGRMEHHRGRPQFPRDPRAPACGRSIAPAEPRPVAPMTGASARSAPQFR</sequence>
<reference evidence="2 3" key="1">
    <citation type="submission" date="2018-03" db="EMBL/GenBank/DDBJ databases">
        <authorList>
            <person name="Gully D."/>
        </authorList>
    </citation>
    <scope>NUCLEOTIDE SEQUENCE [LARGE SCALE GENOMIC DNA]</scope>
    <source>
        <strain evidence="2">ORS3257</strain>
    </source>
</reference>
<feature type="region of interest" description="Disordered" evidence="1">
    <location>
        <begin position="43"/>
        <end position="108"/>
    </location>
</feature>
<organism evidence="2 3">
    <name type="scientific">Bradyrhizobium vignae</name>
    <dbReference type="NCBI Taxonomy" id="1549949"/>
    <lineage>
        <taxon>Bacteria</taxon>
        <taxon>Pseudomonadati</taxon>
        <taxon>Pseudomonadota</taxon>
        <taxon>Alphaproteobacteria</taxon>
        <taxon>Hyphomicrobiales</taxon>
        <taxon>Nitrobacteraceae</taxon>
        <taxon>Bradyrhizobium</taxon>
    </lineage>
</organism>